<dbReference type="Gene3D" id="1.20.1050.10">
    <property type="match status" value="1"/>
</dbReference>
<dbReference type="PANTHER" id="PTHR42673">
    <property type="entry name" value="MALEYLACETOACETATE ISOMERASE"/>
    <property type="match status" value="1"/>
</dbReference>
<dbReference type="InterPro" id="IPR036282">
    <property type="entry name" value="Glutathione-S-Trfase_C_sf"/>
</dbReference>
<accession>A0AB38TTU9</accession>
<dbReference type="PROSITE" id="PS50405">
    <property type="entry name" value="GST_CTER"/>
    <property type="match status" value="1"/>
</dbReference>
<proteinExistence type="predicted"/>
<reference evidence="3" key="1">
    <citation type="submission" date="2022-09" db="EMBL/GenBank/DDBJ databases">
        <title>Genomic of Burkholderia gladioli.</title>
        <authorList>
            <person name="Wu H."/>
        </authorList>
    </citation>
    <scope>NUCLEOTIDE SEQUENCE</scope>
    <source>
        <strain evidence="3">ZN-S4</strain>
    </source>
</reference>
<protein>
    <submittedName>
        <fullName evidence="3">Glutathione S-transferase family protein</fullName>
    </submittedName>
</protein>
<sequence length="209" mass="23081">MKLIGMLDSPYVRRAAVSAKLLGLSFEHQPLSVFRHFDEFRAVNPVVKAPTLLTDDGTMLLDSSLICDYLDHLVEPERRLLPVDAAARLRSLELIGLALAAAEKTVQVVYECGQRPDEKLHQPWLDRILQQLDGAYGALEARVLGTTGWLLGERITQADVALAVVWRFTQYVRPDHPALAAVDAERYPSIAALSARAEALPEFAGTPLD</sequence>
<dbReference type="InterPro" id="IPR004045">
    <property type="entry name" value="Glutathione_S-Trfase_N"/>
</dbReference>
<feature type="domain" description="GST N-terminal" evidence="1">
    <location>
        <begin position="1"/>
        <end position="78"/>
    </location>
</feature>
<dbReference type="PROSITE" id="PS50404">
    <property type="entry name" value="GST_NTER"/>
    <property type="match status" value="1"/>
</dbReference>
<dbReference type="Pfam" id="PF13417">
    <property type="entry name" value="GST_N_3"/>
    <property type="match status" value="1"/>
</dbReference>
<dbReference type="Pfam" id="PF13410">
    <property type="entry name" value="GST_C_2"/>
    <property type="match status" value="1"/>
</dbReference>
<dbReference type="GO" id="GO:0006749">
    <property type="term" value="P:glutathione metabolic process"/>
    <property type="evidence" value="ECO:0007669"/>
    <property type="project" value="TreeGrafter"/>
</dbReference>
<dbReference type="PANTHER" id="PTHR42673:SF21">
    <property type="entry name" value="GLUTATHIONE S-TRANSFERASE YFCF"/>
    <property type="match status" value="1"/>
</dbReference>
<dbReference type="InterPro" id="IPR036249">
    <property type="entry name" value="Thioredoxin-like_sf"/>
</dbReference>
<dbReference type="GO" id="GO:0016034">
    <property type="term" value="F:maleylacetoacetate isomerase activity"/>
    <property type="evidence" value="ECO:0007669"/>
    <property type="project" value="TreeGrafter"/>
</dbReference>
<evidence type="ECO:0000313" key="3">
    <source>
        <dbReference type="EMBL" id="UWX71397.1"/>
    </source>
</evidence>
<dbReference type="GO" id="GO:0006559">
    <property type="term" value="P:L-phenylalanine catabolic process"/>
    <property type="evidence" value="ECO:0007669"/>
    <property type="project" value="TreeGrafter"/>
</dbReference>
<gene>
    <name evidence="3" type="ORF">NYZ96_06500</name>
</gene>
<evidence type="ECO:0000313" key="4">
    <source>
        <dbReference type="Proteomes" id="UP001059745"/>
    </source>
</evidence>
<feature type="domain" description="GST C-terminal" evidence="2">
    <location>
        <begin position="84"/>
        <end position="209"/>
    </location>
</feature>
<dbReference type="InterPro" id="IPR010987">
    <property type="entry name" value="Glutathione-S-Trfase_C-like"/>
</dbReference>
<organism evidence="3 4">
    <name type="scientific">Burkholderia gladioli</name>
    <name type="common">Pseudomonas marginata</name>
    <name type="synonym">Phytomonas marginata</name>
    <dbReference type="NCBI Taxonomy" id="28095"/>
    <lineage>
        <taxon>Bacteria</taxon>
        <taxon>Pseudomonadati</taxon>
        <taxon>Pseudomonadota</taxon>
        <taxon>Betaproteobacteria</taxon>
        <taxon>Burkholderiales</taxon>
        <taxon>Burkholderiaceae</taxon>
        <taxon>Burkholderia</taxon>
    </lineage>
</organism>
<dbReference type="SUPFAM" id="SSF52833">
    <property type="entry name" value="Thioredoxin-like"/>
    <property type="match status" value="1"/>
</dbReference>
<dbReference type="SUPFAM" id="SSF47616">
    <property type="entry name" value="GST C-terminal domain-like"/>
    <property type="match status" value="1"/>
</dbReference>
<dbReference type="EMBL" id="CP104214">
    <property type="protein sequence ID" value="UWX71397.1"/>
    <property type="molecule type" value="Genomic_DNA"/>
</dbReference>
<dbReference type="GO" id="GO:0004364">
    <property type="term" value="F:glutathione transferase activity"/>
    <property type="evidence" value="ECO:0007669"/>
    <property type="project" value="TreeGrafter"/>
</dbReference>
<evidence type="ECO:0000259" key="1">
    <source>
        <dbReference type="PROSITE" id="PS50404"/>
    </source>
</evidence>
<dbReference type="AlphaFoldDB" id="A0AB38TTU9"/>
<name>A0AB38TTU9_BURGA</name>
<dbReference type="RefSeq" id="WP_105826713.1">
    <property type="nucleotide sequence ID" value="NZ_CADEQC010000002.1"/>
</dbReference>
<dbReference type="Proteomes" id="UP001059745">
    <property type="component" value="Chromosome 1"/>
</dbReference>
<dbReference type="Gene3D" id="3.40.30.10">
    <property type="entry name" value="Glutaredoxin"/>
    <property type="match status" value="1"/>
</dbReference>
<dbReference type="CDD" id="cd03205">
    <property type="entry name" value="GST_C_6"/>
    <property type="match status" value="1"/>
</dbReference>
<evidence type="ECO:0000259" key="2">
    <source>
        <dbReference type="PROSITE" id="PS50405"/>
    </source>
</evidence>